<evidence type="ECO:0000313" key="1">
    <source>
        <dbReference type="EMBL" id="GIF84296.1"/>
    </source>
</evidence>
<dbReference type="Gene3D" id="1.10.260.40">
    <property type="entry name" value="lambda repressor-like DNA-binding domains"/>
    <property type="match status" value="1"/>
</dbReference>
<evidence type="ECO:0000313" key="2">
    <source>
        <dbReference type="Proteomes" id="UP000601223"/>
    </source>
</evidence>
<dbReference type="EMBL" id="BONF01000036">
    <property type="protein sequence ID" value="GIF84296.1"/>
    <property type="molecule type" value="Genomic_DNA"/>
</dbReference>
<keyword evidence="2" id="KW-1185">Reference proteome</keyword>
<dbReference type="Pfam" id="PF13560">
    <property type="entry name" value="HTH_31"/>
    <property type="match status" value="1"/>
</dbReference>
<name>A0A8J3NLR5_9ACTN</name>
<dbReference type="InterPro" id="IPR010982">
    <property type="entry name" value="Lambda_DNA-bd_dom_sf"/>
</dbReference>
<dbReference type="CDD" id="cd00093">
    <property type="entry name" value="HTH_XRE"/>
    <property type="match status" value="1"/>
</dbReference>
<protein>
    <submittedName>
        <fullName evidence="1">Uncharacterized protein</fullName>
    </submittedName>
</protein>
<dbReference type="Proteomes" id="UP000601223">
    <property type="component" value="Unassembled WGS sequence"/>
</dbReference>
<dbReference type="InterPro" id="IPR001387">
    <property type="entry name" value="Cro/C1-type_HTH"/>
</dbReference>
<dbReference type="RefSeq" id="WP_203752371.1">
    <property type="nucleotide sequence ID" value="NZ_BONF01000036.1"/>
</dbReference>
<accession>A0A8J3NLR5</accession>
<proteinExistence type="predicted"/>
<gene>
    <name evidence="1" type="ORF">Cba03nite_56450</name>
</gene>
<dbReference type="SUPFAM" id="SSF47413">
    <property type="entry name" value="lambda repressor-like DNA-binding domains"/>
    <property type="match status" value="1"/>
</dbReference>
<dbReference type="GO" id="GO:0003677">
    <property type="term" value="F:DNA binding"/>
    <property type="evidence" value="ECO:0007669"/>
    <property type="project" value="InterPro"/>
</dbReference>
<dbReference type="AlphaFoldDB" id="A0A8J3NLR5"/>
<comment type="caution">
    <text evidence="1">The sequence shown here is derived from an EMBL/GenBank/DDBJ whole genome shotgun (WGS) entry which is preliminary data.</text>
</comment>
<sequence>MGAQLRDLTPHASALHFFGAELRHHRQLAGLSLRRLGPQVFVSPSQLGLVEAARRFPSMDLADRCDSVLHTGGVLARLHPLVSAERAVRLGGSELPAIAAHQVKALLRLLVAGDDPALPGGS</sequence>
<organism evidence="1 2">
    <name type="scientific">Catellatospora bangladeshensis</name>
    <dbReference type="NCBI Taxonomy" id="310355"/>
    <lineage>
        <taxon>Bacteria</taxon>
        <taxon>Bacillati</taxon>
        <taxon>Actinomycetota</taxon>
        <taxon>Actinomycetes</taxon>
        <taxon>Micromonosporales</taxon>
        <taxon>Micromonosporaceae</taxon>
        <taxon>Catellatospora</taxon>
    </lineage>
</organism>
<reference evidence="1 2" key="1">
    <citation type="submission" date="2021-01" db="EMBL/GenBank/DDBJ databases">
        <title>Whole genome shotgun sequence of Catellatospora bangladeshensis NBRC 107357.</title>
        <authorList>
            <person name="Komaki H."/>
            <person name="Tamura T."/>
        </authorList>
    </citation>
    <scope>NUCLEOTIDE SEQUENCE [LARGE SCALE GENOMIC DNA]</scope>
    <source>
        <strain evidence="1 2">NBRC 107357</strain>
    </source>
</reference>